<proteinExistence type="predicted"/>
<dbReference type="Proteomes" id="UP000652231">
    <property type="component" value="Unassembled WGS sequence"/>
</dbReference>
<feature type="domain" description="General stress protein FMN-binding split barrel" evidence="1">
    <location>
        <begin position="1"/>
        <end position="73"/>
    </location>
</feature>
<gene>
    <name evidence="2" type="ORF">GCM10011312_16960</name>
</gene>
<evidence type="ECO:0000259" key="1">
    <source>
        <dbReference type="Pfam" id="PF16242"/>
    </source>
</evidence>
<comment type="caution">
    <text evidence="2">The sequence shown here is derived from an EMBL/GenBank/DDBJ whole genome shotgun (WGS) entry which is preliminary data.</text>
</comment>
<protein>
    <recommendedName>
        <fullName evidence="1">General stress protein FMN-binding split barrel domain-containing protein</fullName>
    </recommendedName>
</protein>
<dbReference type="Gene3D" id="2.30.110.10">
    <property type="entry name" value="Electron Transport, Fmn-binding Protein, Chain A"/>
    <property type="match status" value="1"/>
</dbReference>
<sequence>MSVYGDAMIESRYPIKKELYSEEDDRWFNGLDDVNLTAIKVIPQKAFYWDKTKNKFINMLEETLGTVTGETKDNFKKGKIEVE</sequence>
<name>A0A8J2Y9T1_9FLAO</name>
<organism evidence="2 3">
    <name type="scientific">Planktosalinus lacus</name>
    <dbReference type="NCBI Taxonomy" id="1526573"/>
    <lineage>
        <taxon>Bacteria</taxon>
        <taxon>Pseudomonadati</taxon>
        <taxon>Bacteroidota</taxon>
        <taxon>Flavobacteriia</taxon>
        <taxon>Flavobacteriales</taxon>
        <taxon>Flavobacteriaceae</taxon>
        <taxon>Planktosalinus</taxon>
    </lineage>
</organism>
<dbReference type="EMBL" id="BMGK01000006">
    <property type="protein sequence ID" value="GGD93809.1"/>
    <property type="molecule type" value="Genomic_DNA"/>
</dbReference>
<dbReference type="SUPFAM" id="SSF50475">
    <property type="entry name" value="FMN-binding split barrel"/>
    <property type="match status" value="1"/>
</dbReference>
<accession>A0A8J2Y9T1</accession>
<evidence type="ECO:0000313" key="3">
    <source>
        <dbReference type="Proteomes" id="UP000652231"/>
    </source>
</evidence>
<reference evidence="2" key="2">
    <citation type="submission" date="2020-09" db="EMBL/GenBank/DDBJ databases">
        <authorList>
            <person name="Sun Q."/>
            <person name="Zhou Y."/>
        </authorList>
    </citation>
    <scope>NUCLEOTIDE SEQUENCE</scope>
    <source>
        <strain evidence="2">CGMCC 1.12924</strain>
    </source>
</reference>
<keyword evidence="3" id="KW-1185">Reference proteome</keyword>
<dbReference type="InterPro" id="IPR038725">
    <property type="entry name" value="YdaG_split_barrel_FMN-bd"/>
</dbReference>
<dbReference type="AlphaFoldDB" id="A0A8J2Y9T1"/>
<dbReference type="Pfam" id="PF16242">
    <property type="entry name" value="Pyrid_ox_like"/>
    <property type="match status" value="1"/>
</dbReference>
<reference evidence="2" key="1">
    <citation type="journal article" date="2014" name="Int. J. Syst. Evol. Microbiol.">
        <title>Complete genome sequence of Corynebacterium casei LMG S-19264T (=DSM 44701T), isolated from a smear-ripened cheese.</title>
        <authorList>
            <consortium name="US DOE Joint Genome Institute (JGI-PGF)"/>
            <person name="Walter F."/>
            <person name="Albersmeier A."/>
            <person name="Kalinowski J."/>
            <person name="Ruckert C."/>
        </authorList>
    </citation>
    <scope>NUCLEOTIDE SEQUENCE</scope>
    <source>
        <strain evidence="2">CGMCC 1.12924</strain>
    </source>
</reference>
<evidence type="ECO:0000313" key="2">
    <source>
        <dbReference type="EMBL" id="GGD93809.1"/>
    </source>
</evidence>
<dbReference type="InterPro" id="IPR012349">
    <property type="entry name" value="Split_barrel_FMN-bd"/>
</dbReference>